<name>A0A1G4JIU1_9SACH</name>
<feature type="region of interest" description="Disordered" evidence="2">
    <location>
        <begin position="133"/>
        <end position="166"/>
    </location>
</feature>
<evidence type="ECO:0000313" key="4">
    <source>
        <dbReference type="EMBL" id="SCU90393.1"/>
    </source>
</evidence>
<dbReference type="STRING" id="1266660.A0A1G4JIU1"/>
<evidence type="ECO:0000259" key="3">
    <source>
        <dbReference type="PROSITE" id="PS50089"/>
    </source>
</evidence>
<dbReference type="PROSITE" id="PS50089">
    <property type="entry name" value="ZF_RING_2"/>
    <property type="match status" value="1"/>
</dbReference>
<keyword evidence="5" id="KW-1185">Reference proteome</keyword>
<feature type="compositionally biased region" description="Polar residues" evidence="2">
    <location>
        <begin position="27"/>
        <end position="40"/>
    </location>
</feature>
<feature type="region of interest" description="Disordered" evidence="2">
    <location>
        <begin position="22"/>
        <end position="97"/>
    </location>
</feature>
<dbReference type="InterPro" id="IPR001841">
    <property type="entry name" value="Znf_RING"/>
</dbReference>
<sequence>MISSGSCQEELIFQLANIGGFTAPGKTANSSDTSTTPGSSRSRKWGVARSQKTPGIKHHHQLSPAAHFMGRKTSDVGPTTSEGTWGSSTFSSPRSRSLGLLEVPSRSTSIPNPDFKTMARPCILKNVTSPYHDWKTPSNTGRPPPQYGVKSTPPRVKPFDHPTQGTSKKSYVHEPCCLCLESVSCRSFGEKVVPLDCGHLTHEECITAYLECPTTHDINDLFPICQRCEGSIRCVPSEVELRDKCISQALIRGSPLAKKFSDWDPGSASASKAIQNPSIDSTSTIKNYHFGPTRSASNSKKNVKDLSLQLSPFSSNKSVNRALRGSLLSGISSIVSSVSTRSPAATMSNSQNLLSERVPLAILRSYYSQLLLDNFPESLKAWELDTKFGPLRIVDRLMFSEDGKTYHDACCYLYADALLVALVSPTFDPKNSVGLRLEKFLVQHPLSHVSVDSLNSSVLKCTILSAMNNYKIMQGSTIYLTETLNSDQSQVVEKWISALLNEEMAFKSLNFSSTLPLPLFDTSSSSSRLTVVRTDSKSVDVDFSSDILDTDIIVRHSLADENHNSRRTTITSLLSLKRDRPSNLAIVLQLEISRLKHDELTTAVNSMRALVMKMQETNICIVDQNARIVSQGPAQEQIAILANLSSEMPNSPYPQFTPELFKEISCINMRATVGIAVFSNTSVEEGKSCLFMDFGCFANPKRTRPNELKAHIGYLNFDYMDLVEELVEVSSFNDILETLCYCFNITFDEDDGDCDDDDDHDHDHDHDDDDDHDNENNDDDASEHRYYDYDKNVCTGPRERASELEQSDIPDFVRGNSQVRKPNYSALPNDLPNAGTPQRTKLTGTNLRANPPSPFPQSNGTLCEKREVLSSPSRTTSKTSTSPQSVGSSLYSPTQLSGEELLAEQRATFQSRRSVVRSLQIESPLLLDGTGAMPSEEQDIAQNDGPRWTCFFKGINKALDEAIDFKNDLGSKADLSHFDPSVYEYI</sequence>
<evidence type="ECO:0000256" key="2">
    <source>
        <dbReference type="SAM" id="MobiDB-lite"/>
    </source>
</evidence>
<evidence type="ECO:0000313" key="5">
    <source>
        <dbReference type="Proteomes" id="UP000190274"/>
    </source>
</evidence>
<dbReference type="GO" id="GO:0008270">
    <property type="term" value="F:zinc ion binding"/>
    <property type="evidence" value="ECO:0007669"/>
    <property type="project" value="UniProtKB-KW"/>
</dbReference>
<feature type="compositionally biased region" description="Polar residues" evidence="2">
    <location>
        <begin position="76"/>
        <end position="86"/>
    </location>
</feature>
<dbReference type="Gene3D" id="3.40.50.11070">
    <property type="entry name" value="Protein Ste5, Fus3-binding domain"/>
    <property type="match status" value="1"/>
</dbReference>
<proteinExistence type="predicted"/>
<dbReference type="OrthoDB" id="299997at2759"/>
<dbReference type="Proteomes" id="UP000190274">
    <property type="component" value="Chromosome F"/>
</dbReference>
<feature type="compositionally biased region" description="Low complexity" evidence="2">
    <location>
        <begin position="87"/>
        <end position="97"/>
    </location>
</feature>
<organism evidence="4 5">
    <name type="scientific">Lachancea dasiensis</name>
    <dbReference type="NCBI Taxonomy" id="1072105"/>
    <lineage>
        <taxon>Eukaryota</taxon>
        <taxon>Fungi</taxon>
        <taxon>Dikarya</taxon>
        <taxon>Ascomycota</taxon>
        <taxon>Saccharomycotina</taxon>
        <taxon>Saccharomycetes</taxon>
        <taxon>Saccharomycetales</taxon>
        <taxon>Saccharomycetaceae</taxon>
        <taxon>Lachancea</taxon>
    </lineage>
</organism>
<dbReference type="AlphaFoldDB" id="A0A1G4JIU1"/>
<feature type="compositionally biased region" description="Polar residues" evidence="2">
    <location>
        <begin position="835"/>
        <end position="848"/>
    </location>
</feature>
<dbReference type="InterPro" id="IPR038382">
    <property type="entry name" value="Ste5_C_sf"/>
</dbReference>
<feature type="region of interest" description="Disordered" evidence="2">
    <location>
        <begin position="756"/>
        <end position="893"/>
    </location>
</feature>
<keyword evidence="1" id="KW-0863">Zinc-finger</keyword>
<dbReference type="EMBL" id="LT598458">
    <property type="protein sequence ID" value="SCU90393.1"/>
    <property type="molecule type" value="Genomic_DNA"/>
</dbReference>
<feature type="compositionally biased region" description="Low complexity" evidence="2">
    <location>
        <begin position="870"/>
        <end position="885"/>
    </location>
</feature>
<keyword evidence="1" id="KW-0479">Metal-binding</keyword>
<feature type="domain" description="RING-type" evidence="3">
    <location>
        <begin position="176"/>
        <end position="213"/>
    </location>
</feature>
<feature type="compositionally biased region" description="Acidic residues" evidence="2">
    <location>
        <begin position="756"/>
        <end position="781"/>
    </location>
</feature>
<accession>A0A1G4JIU1</accession>
<evidence type="ECO:0000256" key="1">
    <source>
        <dbReference type="PROSITE-ProRule" id="PRU00175"/>
    </source>
</evidence>
<protein>
    <submittedName>
        <fullName evidence="4">LADA_0F03730g1_1</fullName>
    </submittedName>
</protein>
<dbReference type="Pfam" id="PF12194">
    <property type="entry name" value="Ste5_C"/>
    <property type="match status" value="1"/>
</dbReference>
<dbReference type="SMART" id="SM00184">
    <property type="entry name" value="RING"/>
    <property type="match status" value="1"/>
</dbReference>
<feature type="compositionally biased region" description="Basic and acidic residues" evidence="2">
    <location>
        <begin position="782"/>
        <end position="803"/>
    </location>
</feature>
<keyword evidence="1" id="KW-0862">Zinc</keyword>
<reference evidence="4 5" key="1">
    <citation type="submission" date="2016-03" db="EMBL/GenBank/DDBJ databases">
        <authorList>
            <person name="Devillers H."/>
        </authorList>
    </citation>
    <scope>NUCLEOTIDE SEQUENCE [LARGE SCALE GENOMIC DNA]</scope>
    <source>
        <strain evidence="4">CBS 10888</strain>
    </source>
</reference>
<gene>
    <name evidence="4" type="ORF">LADA_0F03730G</name>
</gene>
<dbReference type="InterPro" id="IPR021106">
    <property type="entry name" value="Ste5_Fus3-bd_dom"/>
</dbReference>